<gene>
    <name evidence="8" type="ORF">EYC84_002944</name>
</gene>
<accession>A0A5M9JW29</accession>
<evidence type="ECO:0000256" key="3">
    <source>
        <dbReference type="ARBA" id="ARBA00022692"/>
    </source>
</evidence>
<feature type="transmembrane region" description="Helical" evidence="6">
    <location>
        <begin position="358"/>
        <end position="375"/>
    </location>
</feature>
<dbReference type="Gene3D" id="1.20.1250.20">
    <property type="entry name" value="MFS general substrate transporter like domains"/>
    <property type="match status" value="1"/>
</dbReference>
<feature type="transmembrane region" description="Helical" evidence="6">
    <location>
        <begin position="420"/>
        <end position="442"/>
    </location>
</feature>
<dbReference type="Pfam" id="PF00083">
    <property type="entry name" value="Sugar_tr"/>
    <property type="match status" value="1"/>
</dbReference>
<feature type="transmembrane region" description="Helical" evidence="6">
    <location>
        <begin position="136"/>
        <end position="156"/>
    </location>
</feature>
<sequence>MGLVDLGHEGDPVLTKIVDKDKVAWYQKRNLRILYFVLYPTCMGIEMTSGFDSQMINGLQFIPSWNKCEFVIRELIDWNAIDKCADFGVATIDGAGKSTYALKAELLGIVAAAYSLGAILSIPFVPVIAQRFGRRWSIMFGSAVMVVGSFLQGFSVNVAMYIIARMFLGFGIVFAIVSGSAMLGELAYPKERAVMTSLFNASWFVGSLIASGITVRTATINTDWGWRIPSLLQACPSLIQIFFVFFLPESPRYLISKDRRDEAFDILVKYHAEGNGDSIFVRAEMTQIETTIKLEVEAAQRSWMSMLSTPGMRRRVFLASAMGIFTQWSGNTLISFYLSKILAMIGYTDTNTKTMINLGSTAWSFLTGTIIVLLVPRYKRRTMFLLCACSMFFVYIAWTISMQRAMLAYETHRPNKAAAITTLFFIFIYSPCYNIGNNALAYTYLVELFPYADRSRGISIEQFFVRAANFFTTFVNPIGMANIGWKYLVMYCVTICIEIIVIYFFYPETQGRTLEELAFLFEDKALAERAVVAVEKTIQSDHREGLGREEVSLASAPTKKFAGSKNVDLGD</sequence>
<name>A0A5M9JW29_MONFR</name>
<dbReference type="AlphaFoldDB" id="A0A5M9JW29"/>
<dbReference type="InterPro" id="IPR020846">
    <property type="entry name" value="MFS_dom"/>
</dbReference>
<dbReference type="FunFam" id="1.20.1250.20:FF:000117">
    <property type="entry name" value="MFS hexose transporter"/>
    <property type="match status" value="1"/>
</dbReference>
<dbReference type="GO" id="GO:0016020">
    <property type="term" value="C:membrane"/>
    <property type="evidence" value="ECO:0007669"/>
    <property type="project" value="UniProtKB-SubCell"/>
</dbReference>
<dbReference type="InterPro" id="IPR050360">
    <property type="entry name" value="MFS_Sugar_Transporters"/>
</dbReference>
<dbReference type="SUPFAM" id="SSF103473">
    <property type="entry name" value="MFS general substrate transporter"/>
    <property type="match status" value="1"/>
</dbReference>
<feature type="transmembrane region" description="Helical" evidence="6">
    <location>
        <begin position="198"/>
        <end position="218"/>
    </location>
</feature>
<feature type="domain" description="Major facilitator superfamily (MFS) profile" evidence="7">
    <location>
        <begin position="38"/>
        <end position="510"/>
    </location>
</feature>
<dbReference type="PANTHER" id="PTHR48022">
    <property type="entry name" value="PLASTIDIC GLUCOSE TRANSPORTER 4"/>
    <property type="match status" value="1"/>
</dbReference>
<proteinExistence type="inferred from homology"/>
<protein>
    <recommendedName>
        <fullName evidence="7">Major facilitator superfamily (MFS) profile domain-containing protein</fullName>
    </recommendedName>
</protein>
<comment type="similarity">
    <text evidence="2">Belongs to the major facilitator superfamily. Sugar transporter (TC 2.A.1.1) family.</text>
</comment>
<feature type="transmembrane region" description="Helical" evidence="6">
    <location>
        <begin position="382"/>
        <end position="400"/>
    </location>
</feature>
<organism evidence="8 9">
    <name type="scientific">Monilinia fructicola</name>
    <name type="common">Brown rot fungus</name>
    <name type="synonym">Ciboria fructicola</name>
    <dbReference type="NCBI Taxonomy" id="38448"/>
    <lineage>
        <taxon>Eukaryota</taxon>
        <taxon>Fungi</taxon>
        <taxon>Dikarya</taxon>
        <taxon>Ascomycota</taxon>
        <taxon>Pezizomycotina</taxon>
        <taxon>Leotiomycetes</taxon>
        <taxon>Helotiales</taxon>
        <taxon>Sclerotiniaceae</taxon>
        <taxon>Monilinia</taxon>
    </lineage>
</organism>
<evidence type="ECO:0000259" key="7">
    <source>
        <dbReference type="PROSITE" id="PS50850"/>
    </source>
</evidence>
<evidence type="ECO:0000256" key="5">
    <source>
        <dbReference type="ARBA" id="ARBA00023136"/>
    </source>
</evidence>
<feature type="transmembrane region" description="Helical" evidence="6">
    <location>
        <begin position="316"/>
        <end position="338"/>
    </location>
</feature>
<feature type="transmembrane region" description="Helical" evidence="6">
    <location>
        <begin position="487"/>
        <end position="506"/>
    </location>
</feature>
<dbReference type="InterPro" id="IPR036259">
    <property type="entry name" value="MFS_trans_sf"/>
</dbReference>
<dbReference type="VEuPathDB" id="FungiDB:MFRU_003g04510"/>
<dbReference type="PROSITE" id="PS50850">
    <property type="entry name" value="MFS"/>
    <property type="match status" value="1"/>
</dbReference>
<keyword evidence="4 6" id="KW-1133">Transmembrane helix</keyword>
<dbReference type="Proteomes" id="UP000322873">
    <property type="component" value="Unassembled WGS sequence"/>
</dbReference>
<evidence type="ECO:0000256" key="1">
    <source>
        <dbReference type="ARBA" id="ARBA00004141"/>
    </source>
</evidence>
<feature type="transmembrane region" description="Helical" evidence="6">
    <location>
        <begin position="224"/>
        <end position="247"/>
    </location>
</feature>
<keyword evidence="9" id="KW-1185">Reference proteome</keyword>
<evidence type="ECO:0000313" key="8">
    <source>
        <dbReference type="EMBL" id="KAA8572319.1"/>
    </source>
</evidence>
<evidence type="ECO:0000313" key="9">
    <source>
        <dbReference type="Proteomes" id="UP000322873"/>
    </source>
</evidence>
<keyword evidence="3 6" id="KW-0812">Transmembrane</keyword>
<dbReference type="PANTHER" id="PTHR48022:SF29">
    <property type="entry name" value="SUGAR TRANSPORTER, PUTATIVE (AFU_ORTHOLOGUE AFUA_6G14500)-RELATED"/>
    <property type="match status" value="1"/>
</dbReference>
<feature type="transmembrane region" description="Helical" evidence="6">
    <location>
        <begin position="162"/>
        <end position="186"/>
    </location>
</feature>
<feature type="transmembrane region" description="Helical" evidence="6">
    <location>
        <begin position="106"/>
        <end position="129"/>
    </location>
</feature>
<comment type="subcellular location">
    <subcellularLocation>
        <location evidence="1">Membrane</location>
        <topology evidence="1">Multi-pass membrane protein</topology>
    </subcellularLocation>
</comment>
<evidence type="ECO:0000256" key="2">
    <source>
        <dbReference type="ARBA" id="ARBA00010992"/>
    </source>
</evidence>
<dbReference type="GO" id="GO:0005351">
    <property type="term" value="F:carbohydrate:proton symporter activity"/>
    <property type="evidence" value="ECO:0007669"/>
    <property type="project" value="TreeGrafter"/>
</dbReference>
<reference evidence="8 9" key="1">
    <citation type="submission" date="2019-06" db="EMBL/GenBank/DDBJ databases">
        <title>Genome Sequence of the Brown Rot Fungal Pathogen Monilinia fructicola.</title>
        <authorList>
            <person name="De Miccolis Angelini R.M."/>
            <person name="Landi L."/>
            <person name="Abate D."/>
            <person name="Pollastro S."/>
            <person name="Romanazzi G."/>
            <person name="Faretra F."/>
        </authorList>
    </citation>
    <scope>NUCLEOTIDE SEQUENCE [LARGE SCALE GENOMIC DNA]</scope>
    <source>
        <strain evidence="8 9">Mfrc123</strain>
    </source>
</reference>
<evidence type="ECO:0000256" key="4">
    <source>
        <dbReference type="ARBA" id="ARBA00022989"/>
    </source>
</evidence>
<dbReference type="InterPro" id="IPR005828">
    <property type="entry name" value="MFS_sugar_transport-like"/>
</dbReference>
<evidence type="ECO:0000256" key="6">
    <source>
        <dbReference type="SAM" id="Phobius"/>
    </source>
</evidence>
<keyword evidence="5 6" id="KW-0472">Membrane</keyword>
<comment type="caution">
    <text evidence="8">The sequence shown here is derived from an EMBL/GenBank/DDBJ whole genome shotgun (WGS) entry which is preliminary data.</text>
</comment>
<dbReference type="EMBL" id="VICG01000004">
    <property type="protein sequence ID" value="KAA8572319.1"/>
    <property type="molecule type" value="Genomic_DNA"/>
</dbReference>